<dbReference type="EMBL" id="CP029822">
    <property type="protein sequence ID" value="AZS51535.1"/>
    <property type="molecule type" value="Genomic_DNA"/>
</dbReference>
<dbReference type="InterPro" id="IPR047196">
    <property type="entry name" value="YidC_ALB_C"/>
</dbReference>
<feature type="transmembrane region" description="Helical" evidence="13">
    <location>
        <begin position="7"/>
        <end position="23"/>
    </location>
</feature>
<keyword evidence="6 13" id="KW-0812">Transmembrane</keyword>
<keyword evidence="9 13" id="KW-0472">Membrane</keyword>
<dbReference type="GO" id="GO:0015031">
    <property type="term" value="P:protein transport"/>
    <property type="evidence" value="ECO:0007669"/>
    <property type="project" value="UniProtKB-KW"/>
</dbReference>
<evidence type="ECO:0000256" key="11">
    <source>
        <dbReference type="ARBA" id="ARBA00033245"/>
    </source>
</evidence>
<evidence type="ECO:0000256" key="13">
    <source>
        <dbReference type="HAMAP-Rule" id="MF_01810"/>
    </source>
</evidence>
<evidence type="ECO:0000259" key="15">
    <source>
        <dbReference type="Pfam" id="PF02096"/>
    </source>
</evidence>
<dbReference type="Pfam" id="PF02096">
    <property type="entry name" value="60KD_IMP"/>
    <property type="match status" value="1"/>
</dbReference>
<keyword evidence="5 13" id="KW-1003">Cell membrane</keyword>
<evidence type="ECO:0000256" key="4">
    <source>
        <dbReference type="ARBA" id="ARBA00022448"/>
    </source>
</evidence>
<evidence type="ECO:0000313" key="17">
    <source>
        <dbReference type="EMBL" id="AZS51535.1"/>
    </source>
</evidence>
<organism evidence="17 18">
    <name type="scientific">Entomomonas moraniae</name>
    <dbReference type="NCBI Taxonomy" id="2213226"/>
    <lineage>
        <taxon>Bacteria</taxon>
        <taxon>Pseudomonadati</taxon>
        <taxon>Pseudomonadota</taxon>
        <taxon>Gammaproteobacteria</taxon>
        <taxon>Pseudomonadales</taxon>
        <taxon>Pseudomonadaceae</taxon>
        <taxon>Entomomonas</taxon>
    </lineage>
</organism>
<dbReference type="Gene3D" id="2.70.98.90">
    <property type="match status" value="1"/>
</dbReference>
<comment type="function">
    <text evidence="13">Required for the insertion and/or proper folding and/or complex formation of integral membrane proteins into the membrane. Involved in integration of membrane proteins that insert both dependently and independently of the Sec translocase complex, as well as at least some lipoproteins. Aids folding of multispanning membrane proteins.</text>
</comment>
<protein>
    <recommendedName>
        <fullName evidence="3 13">Membrane protein insertase YidC</fullName>
    </recommendedName>
    <alternativeName>
        <fullName evidence="12 13">Foldase YidC</fullName>
    </alternativeName>
    <alternativeName>
        <fullName evidence="11 13">Membrane integrase YidC</fullName>
    </alternativeName>
    <alternativeName>
        <fullName evidence="13">Membrane protein YidC</fullName>
    </alternativeName>
</protein>
<evidence type="ECO:0000256" key="1">
    <source>
        <dbReference type="ARBA" id="ARBA00004429"/>
    </source>
</evidence>
<feature type="transmembrane region" description="Helical" evidence="13">
    <location>
        <begin position="405"/>
        <end position="425"/>
    </location>
</feature>
<keyword evidence="8 13" id="KW-1133">Transmembrane helix</keyword>
<dbReference type="CDD" id="cd19961">
    <property type="entry name" value="EcYidC-like_peri"/>
    <property type="match status" value="1"/>
</dbReference>
<evidence type="ECO:0000256" key="12">
    <source>
        <dbReference type="ARBA" id="ARBA00033342"/>
    </source>
</evidence>
<dbReference type="InterPro" id="IPR038221">
    <property type="entry name" value="YidC_periplasmic_sf"/>
</dbReference>
<gene>
    <name evidence="13 17" type="primary">yidC</name>
    <name evidence="17" type="ORF">DM558_12480</name>
</gene>
<feature type="domain" description="Membrane insertase YidC/Oxa/ALB C-terminal" evidence="15">
    <location>
        <begin position="405"/>
        <end position="583"/>
    </location>
</feature>
<reference evidence="18" key="1">
    <citation type="submission" date="2018-06" db="EMBL/GenBank/DDBJ databases">
        <title>Complete genome of Pseudomonas insecticola strain QZS01.</title>
        <authorList>
            <person name="Wang J."/>
            <person name="Su Q."/>
        </authorList>
    </citation>
    <scope>NUCLEOTIDE SEQUENCE [LARGE SCALE GENOMIC DNA]</scope>
    <source>
        <strain evidence="18">QZS01</strain>
    </source>
</reference>
<feature type="transmembrane region" description="Helical" evidence="13">
    <location>
        <begin position="549"/>
        <end position="569"/>
    </location>
</feature>
<dbReference type="GO" id="GO:0005886">
    <property type="term" value="C:plasma membrane"/>
    <property type="evidence" value="ECO:0007669"/>
    <property type="project" value="UniProtKB-SubCell"/>
</dbReference>
<evidence type="ECO:0000256" key="3">
    <source>
        <dbReference type="ARBA" id="ARBA00015325"/>
    </source>
</evidence>
<dbReference type="NCBIfam" id="NF002352">
    <property type="entry name" value="PRK01318.1-3"/>
    <property type="match status" value="1"/>
</dbReference>
<evidence type="ECO:0000256" key="6">
    <source>
        <dbReference type="ARBA" id="ARBA00022692"/>
    </source>
</evidence>
<evidence type="ECO:0000313" key="18">
    <source>
        <dbReference type="Proteomes" id="UP000273143"/>
    </source>
</evidence>
<evidence type="ECO:0000256" key="14">
    <source>
        <dbReference type="SAM" id="MobiDB-lite"/>
    </source>
</evidence>
<evidence type="ECO:0000259" key="16">
    <source>
        <dbReference type="Pfam" id="PF14849"/>
    </source>
</evidence>
<dbReference type="InterPro" id="IPR028053">
    <property type="entry name" value="Membr_insert_YidC_N"/>
</dbReference>
<dbReference type="GO" id="GO:0032977">
    <property type="term" value="F:membrane insertase activity"/>
    <property type="evidence" value="ECO:0007669"/>
    <property type="project" value="InterPro"/>
</dbReference>
<dbReference type="NCBIfam" id="TIGR03593">
    <property type="entry name" value="yidC_nterm"/>
    <property type="match status" value="2"/>
</dbReference>
<dbReference type="PANTHER" id="PTHR12428:SF65">
    <property type="entry name" value="CYTOCHROME C OXIDASE ASSEMBLY PROTEIN COX18, MITOCHONDRIAL"/>
    <property type="match status" value="1"/>
</dbReference>
<dbReference type="AlphaFoldDB" id="A0A451EP23"/>
<evidence type="ECO:0000256" key="2">
    <source>
        <dbReference type="ARBA" id="ARBA00010527"/>
    </source>
</evidence>
<comment type="similarity">
    <text evidence="2 13">Belongs to the OXA1/ALB3/YidC family. Type 1 subfamily.</text>
</comment>
<accession>A0A451EP23</accession>
<feature type="transmembrane region" description="Helical" evidence="13">
    <location>
        <begin position="468"/>
        <end position="491"/>
    </location>
</feature>
<keyword evidence="18" id="KW-1185">Reference proteome</keyword>
<sequence>MDIQRPLILVALAIVGYLMLLQWNDDYHKVPEETEQVATVQQQQNENTLDQGIHQPAPDIGQNTNDNHVSTANQPTTTQVNDEKLISVETDVLKVKINPKGGNIVQLDLIQYPKTLNSKVPFRLFSDSGNVIYSADTRVFSTTEANDIPLYKSVQTNYQLANNENELKVNLTYSNNGISYLKTYTFMRGMDKACADKKKDRVSCVNPKSYEVKVDYQIINNSDKEWKGYFLASLTRNNAADPSSTTATSMTTFLGMAYWTPDKPYTRVSTKNVDSIMNEANQKKAEENLNYLPIPSATVQGGWIAWLQHYFVTAWIGEKGQNHIVKTYKNQQGNYIISFTTPLMTAKVGGEVKEDFTLYAGPKLQDSLKELSPGLDLTIDYGILSVIGKPIFWLLQIIHSFVGNWGWSIIILTIIIKLIFFPLSATSYKSMARMRAASPKMQAIKERYGDDRAKMSEAMMKLYKEEKLNPLSGCLPIIIQMPVFIALYWVLLESVEIRQAPWLGWIHDLSVSDPYLILPIIMGATMFLQQRLNPTPPDPIQAKVFKIMPIMFTFFFIWFPAGLVLYWIVNNILSILQQWVITRQIEAGKKK</sequence>
<proteinExistence type="inferred from homology"/>
<dbReference type="KEGG" id="emo:DM558_12480"/>
<name>A0A451EP23_9GAMM</name>
<dbReference type="PRINTS" id="PR00701">
    <property type="entry name" value="60KDINNERMP"/>
</dbReference>
<feature type="compositionally biased region" description="Polar residues" evidence="14">
    <location>
        <begin position="61"/>
        <end position="80"/>
    </location>
</feature>
<dbReference type="GO" id="GO:0051205">
    <property type="term" value="P:protein insertion into membrane"/>
    <property type="evidence" value="ECO:0007669"/>
    <property type="project" value="TreeGrafter"/>
</dbReference>
<dbReference type="PANTHER" id="PTHR12428">
    <property type="entry name" value="OXA1"/>
    <property type="match status" value="1"/>
</dbReference>
<feature type="domain" description="Membrane insertase YidC N-terminal" evidence="16">
    <location>
        <begin position="203"/>
        <end position="394"/>
    </location>
</feature>
<keyword evidence="10 13" id="KW-0143">Chaperone</keyword>
<dbReference type="Pfam" id="PF14849">
    <property type="entry name" value="YidC_periplas"/>
    <property type="match status" value="2"/>
</dbReference>
<dbReference type="NCBIfam" id="TIGR03592">
    <property type="entry name" value="yidC_oxa1_cterm"/>
    <property type="match status" value="1"/>
</dbReference>
<feature type="region of interest" description="Disordered" evidence="14">
    <location>
        <begin position="51"/>
        <end position="80"/>
    </location>
</feature>
<comment type="subunit">
    <text evidence="13">Interacts with the Sec translocase complex via SecD. Specifically interacts with transmembrane segments of nascent integral membrane proteins during membrane integration.</text>
</comment>
<evidence type="ECO:0000256" key="8">
    <source>
        <dbReference type="ARBA" id="ARBA00022989"/>
    </source>
</evidence>
<dbReference type="HAMAP" id="MF_01810">
    <property type="entry name" value="YidC_type1"/>
    <property type="match status" value="1"/>
</dbReference>
<dbReference type="InterPro" id="IPR028055">
    <property type="entry name" value="YidC/Oxa/ALB_C"/>
</dbReference>
<evidence type="ECO:0000256" key="9">
    <source>
        <dbReference type="ARBA" id="ARBA00023136"/>
    </source>
</evidence>
<evidence type="ECO:0000256" key="7">
    <source>
        <dbReference type="ARBA" id="ARBA00022927"/>
    </source>
</evidence>
<dbReference type="PRINTS" id="PR01900">
    <property type="entry name" value="YIDCPROTEIN"/>
</dbReference>
<dbReference type="Proteomes" id="UP000273143">
    <property type="component" value="Chromosome"/>
</dbReference>
<feature type="domain" description="Membrane insertase YidC N-terminal" evidence="16">
    <location>
        <begin position="86"/>
        <end position="189"/>
    </location>
</feature>
<evidence type="ECO:0000256" key="10">
    <source>
        <dbReference type="ARBA" id="ARBA00023186"/>
    </source>
</evidence>
<dbReference type="InterPro" id="IPR001708">
    <property type="entry name" value="YidC/ALB3/OXA1/COX18"/>
</dbReference>
<dbReference type="InterPro" id="IPR019998">
    <property type="entry name" value="Membr_insert_YidC"/>
</dbReference>
<comment type="subcellular location">
    <subcellularLocation>
        <location evidence="1">Cell inner membrane</location>
        <topology evidence="1">Multi-pass membrane protein</topology>
    </subcellularLocation>
    <subcellularLocation>
        <location evidence="13">Cell membrane</location>
        <topology evidence="13">Multi-pass membrane protein</topology>
    </subcellularLocation>
</comment>
<keyword evidence="7 13" id="KW-0653">Protein transport</keyword>
<evidence type="ECO:0000256" key="5">
    <source>
        <dbReference type="ARBA" id="ARBA00022475"/>
    </source>
</evidence>
<dbReference type="CDD" id="cd20070">
    <property type="entry name" value="5TM_YidC_Alb3"/>
    <property type="match status" value="1"/>
</dbReference>
<dbReference type="RefSeq" id="WP_127164282.1">
    <property type="nucleotide sequence ID" value="NZ_CP029822.1"/>
</dbReference>
<keyword evidence="4 13" id="KW-0813">Transport</keyword>